<dbReference type="NCBIfam" id="TIGR01484">
    <property type="entry name" value="HAD-SF-IIB"/>
    <property type="match status" value="1"/>
</dbReference>
<dbReference type="SFLD" id="SFLDS00003">
    <property type="entry name" value="Haloacid_Dehalogenase"/>
    <property type="match status" value="1"/>
</dbReference>
<accession>A0A975GA25</accession>
<dbReference type="SUPFAM" id="SSF56784">
    <property type="entry name" value="HAD-like"/>
    <property type="match status" value="1"/>
</dbReference>
<dbReference type="InterPro" id="IPR036412">
    <property type="entry name" value="HAD-like_sf"/>
</dbReference>
<dbReference type="Gene3D" id="3.40.50.1000">
    <property type="entry name" value="HAD superfamily/HAD-like"/>
    <property type="match status" value="1"/>
</dbReference>
<dbReference type="KEGG" id="aaut:ACETAC_08400"/>
<reference evidence="1" key="1">
    <citation type="submission" date="2020-08" db="EMBL/GenBank/DDBJ databases">
        <title>Genomic insights into the carbon and energy metabolism of the first obligate autotrophic acetogenic bacterium Aceticella autotrophica gen. nov., sp. nov.</title>
        <authorList>
            <person name="Toshchakov S.V."/>
            <person name="Elcheninov A.G."/>
            <person name="Kublanov I.V."/>
            <person name="Frolov E.N."/>
            <person name="Lebedinsky A.V."/>
        </authorList>
    </citation>
    <scope>NUCLEOTIDE SEQUENCE</scope>
    <source>
        <strain evidence="1">3443-3Ac</strain>
    </source>
</reference>
<dbReference type="GO" id="GO:0005829">
    <property type="term" value="C:cytosol"/>
    <property type="evidence" value="ECO:0007669"/>
    <property type="project" value="TreeGrafter"/>
</dbReference>
<dbReference type="Proteomes" id="UP000671913">
    <property type="component" value="Chromosome"/>
</dbReference>
<keyword evidence="2" id="KW-1185">Reference proteome</keyword>
<dbReference type="PANTHER" id="PTHR10000">
    <property type="entry name" value="PHOSPHOSERINE PHOSPHATASE"/>
    <property type="match status" value="1"/>
</dbReference>
<dbReference type="InterPro" id="IPR000150">
    <property type="entry name" value="Cof"/>
</dbReference>
<sequence>MCKLFVVDADGSLLNSDNKISAANMDAINELRARGIIYTIATGRMFTSILPYAAEIKINAPLICFNGALIKDIYTRKTYYYNPIQPDDAVYTIKILKEIGYQVNLYIDDELIVDEINERVNWYLTYKNNKARVNTVGDVAEYIKRIGKGTAKIYAIGDIKNPKPLDSDVYDELCKKVAVSTSGGGHLEINAIGVSKGNALKTLANMYDIKRDSVAAVGDNINDLSMIEYAGFGIAMDNAPNLVKIKADFITKSNDKDGIAFAINKIFRRQRIIAV</sequence>
<dbReference type="PROSITE" id="PS01229">
    <property type="entry name" value="COF_2"/>
    <property type="match status" value="1"/>
</dbReference>
<keyword evidence="1" id="KW-0378">Hydrolase</keyword>
<dbReference type="Pfam" id="PF08282">
    <property type="entry name" value="Hydrolase_3"/>
    <property type="match status" value="1"/>
</dbReference>
<dbReference type="AlphaFoldDB" id="A0A975GA25"/>
<protein>
    <submittedName>
        <fullName evidence="1">HAD family hydrolase</fullName>
    </submittedName>
</protein>
<evidence type="ECO:0000313" key="1">
    <source>
        <dbReference type="EMBL" id="QSZ26890.1"/>
    </source>
</evidence>
<organism evidence="1 2">
    <name type="scientific">Aceticella autotrophica</name>
    <dbReference type="NCBI Taxonomy" id="2755338"/>
    <lineage>
        <taxon>Bacteria</taxon>
        <taxon>Bacillati</taxon>
        <taxon>Bacillota</taxon>
        <taxon>Clostridia</taxon>
        <taxon>Thermoanaerobacterales</taxon>
        <taxon>Thermoanaerobacteraceae</taxon>
        <taxon>Aceticella</taxon>
    </lineage>
</organism>
<dbReference type="GO" id="GO:0000287">
    <property type="term" value="F:magnesium ion binding"/>
    <property type="evidence" value="ECO:0007669"/>
    <property type="project" value="TreeGrafter"/>
</dbReference>
<dbReference type="InterPro" id="IPR006379">
    <property type="entry name" value="HAD-SF_hydro_IIB"/>
</dbReference>
<dbReference type="RefSeq" id="WP_284679580.1">
    <property type="nucleotide sequence ID" value="NZ_CP060096.1"/>
</dbReference>
<evidence type="ECO:0000313" key="2">
    <source>
        <dbReference type="Proteomes" id="UP000671913"/>
    </source>
</evidence>
<dbReference type="EMBL" id="CP060096">
    <property type="protein sequence ID" value="QSZ26890.1"/>
    <property type="molecule type" value="Genomic_DNA"/>
</dbReference>
<dbReference type="NCBIfam" id="TIGR00099">
    <property type="entry name" value="Cof-subfamily"/>
    <property type="match status" value="1"/>
</dbReference>
<name>A0A975GA25_9THEO</name>
<proteinExistence type="predicted"/>
<dbReference type="SFLD" id="SFLDG01140">
    <property type="entry name" value="C2.B:_Phosphomannomutase_and_P"/>
    <property type="match status" value="1"/>
</dbReference>
<dbReference type="InterPro" id="IPR023214">
    <property type="entry name" value="HAD_sf"/>
</dbReference>
<dbReference type="GO" id="GO:0016791">
    <property type="term" value="F:phosphatase activity"/>
    <property type="evidence" value="ECO:0007669"/>
    <property type="project" value="TreeGrafter"/>
</dbReference>
<dbReference type="PANTHER" id="PTHR10000:SF8">
    <property type="entry name" value="HAD SUPERFAMILY HYDROLASE-LIKE, TYPE 3"/>
    <property type="match status" value="1"/>
</dbReference>
<gene>
    <name evidence="1" type="ORF">ACETAC_08400</name>
</gene>
<dbReference type="Gene3D" id="3.30.1240.10">
    <property type="match status" value="1"/>
</dbReference>
<dbReference type="CDD" id="cd07516">
    <property type="entry name" value="HAD_Pase"/>
    <property type="match status" value="1"/>
</dbReference>
<dbReference type="SFLD" id="SFLDG01144">
    <property type="entry name" value="C2.B.4:_PGP_Like"/>
    <property type="match status" value="1"/>
</dbReference>